<evidence type="ECO:0000259" key="1">
    <source>
        <dbReference type="PROSITE" id="PS50228"/>
    </source>
</evidence>
<dbReference type="GO" id="GO:0030246">
    <property type="term" value="F:carbohydrate binding"/>
    <property type="evidence" value="ECO:0007669"/>
    <property type="project" value="InterPro"/>
</dbReference>
<feature type="domain" description="SUEL-type lectin" evidence="1">
    <location>
        <begin position="4"/>
        <end position="96"/>
    </location>
</feature>
<protein>
    <recommendedName>
        <fullName evidence="1">SUEL-type lectin domain-containing protein</fullName>
    </recommendedName>
</protein>
<keyword evidence="3" id="KW-1185">Reference proteome</keyword>
<dbReference type="EMBL" id="CAJPWZ010000162">
    <property type="protein sequence ID" value="CAG2187253.1"/>
    <property type="molecule type" value="Genomic_DNA"/>
</dbReference>
<dbReference type="AlphaFoldDB" id="A0A8S3PW95"/>
<evidence type="ECO:0000313" key="2">
    <source>
        <dbReference type="EMBL" id="CAG2187253.1"/>
    </source>
</evidence>
<dbReference type="Pfam" id="PF02140">
    <property type="entry name" value="SUEL_Lectin"/>
    <property type="match status" value="2"/>
</dbReference>
<dbReference type="Gene3D" id="2.60.120.740">
    <property type="match status" value="2"/>
</dbReference>
<dbReference type="PANTHER" id="PTHR46780">
    <property type="entry name" value="PROTEIN EVA-1"/>
    <property type="match status" value="1"/>
</dbReference>
<name>A0A8S3PW95_MYTED</name>
<proteinExistence type="predicted"/>
<organism evidence="2 3">
    <name type="scientific">Mytilus edulis</name>
    <name type="common">Blue mussel</name>
    <dbReference type="NCBI Taxonomy" id="6550"/>
    <lineage>
        <taxon>Eukaryota</taxon>
        <taxon>Metazoa</taxon>
        <taxon>Spiralia</taxon>
        <taxon>Lophotrochozoa</taxon>
        <taxon>Mollusca</taxon>
        <taxon>Bivalvia</taxon>
        <taxon>Autobranchia</taxon>
        <taxon>Pteriomorphia</taxon>
        <taxon>Mytilida</taxon>
        <taxon>Mytiloidea</taxon>
        <taxon>Mytilidae</taxon>
        <taxon>Mytilinae</taxon>
        <taxon>Mytilus</taxon>
    </lineage>
</organism>
<comment type="caution">
    <text evidence="2">The sequence shown here is derived from an EMBL/GenBank/DDBJ whole genome shotgun (WGS) entry which is preliminary data.</text>
</comment>
<gene>
    <name evidence="2" type="ORF">MEDL_2743</name>
</gene>
<reference evidence="2" key="1">
    <citation type="submission" date="2021-03" db="EMBL/GenBank/DDBJ databases">
        <authorList>
            <person name="Bekaert M."/>
        </authorList>
    </citation>
    <scope>NUCLEOTIDE SEQUENCE</scope>
</reference>
<dbReference type="PROSITE" id="PS50228">
    <property type="entry name" value="SUEL_LECTIN"/>
    <property type="match status" value="2"/>
</dbReference>
<dbReference type="OrthoDB" id="5970528at2759"/>
<sequence length="349" mass="39528">MVQVCEDTSSEISCEGSDFTHISIINATYGRNEETTCPHSSVYGSFLFPCTMNVKEKIELLCQDHTTCIVTPSNTEYGGEPCLDIYKYLTVYFKCSAGYILPITGFQMLELCEGEESIVSCQGLYSPKIMITNATFGRYDGFTCPHSSVSSFASPCIMDSTEKVKQLCQDQMTCSITPSNSAYGNDPCPGIFKYLTIYYRCSVEDFFVNQYYEEEEHEILQKVILTTDAMSFIDCARTCTSIIDCYGFEYKQDDLTCHIVSSVTIGSVSVVVEAMGCLSISIRYPRYRQLRQRFQAGVQVMECLSISTTKTEVSGRCSSYKMFVGIVDIDNKDRDFRLLFKLWDAYRYR</sequence>
<accession>A0A8S3PW95</accession>
<dbReference type="InterPro" id="IPR043159">
    <property type="entry name" value="Lectin_gal-bd_sf"/>
</dbReference>
<dbReference type="InterPro" id="IPR000922">
    <property type="entry name" value="Lectin_gal-bd_dom"/>
</dbReference>
<dbReference type="Proteomes" id="UP000683360">
    <property type="component" value="Unassembled WGS sequence"/>
</dbReference>
<evidence type="ECO:0000313" key="3">
    <source>
        <dbReference type="Proteomes" id="UP000683360"/>
    </source>
</evidence>
<feature type="domain" description="SUEL-type lectin" evidence="1">
    <location>
        <begin position="111"/>
        <end position="202"/>
    </location>
</feature>